<name>A0A9P4XPL7_9HYPO</name>
<keyword evidence="3" id="KW-1185">Reference proteome</keyword>
<accession>A0A9P4XPL7</accession>
<dbReference type="AlphaFoldDB" id="A0A9P4XPL7"/>
<evidence type="ECO:0000313" key="2">
    <source>
        <dbReference type="EMBL" id="KAF3076453.1"/>
    </source>
</evidence>
<protein>
    <submittedName>
        <fullName evidence="2">Uncharacterized protein</fullName>
    </submittedName>
</protein>
<proteinExistence type="predicted"/>
<comment type="caution">
    <text evidence="2">The sequence shown here is derived from an EMBL/GenBank/DDBJ whole genome shotgun (WGS) entry which is preliminary data.</text>
</comment>
<reference evidence="2 3" key="1">
    <citation type="submission" date="2018-06" db="EMBL/GenBank/DDBJ databases">
        <title>Genome analysis of cellulolytic fungus Trichoderma lentiforme CFAM-422.</title>
        <authorList>
            <person name="Steindorff A.S."/>
            <person name="Formighieri E.F."/>
            <person name="Midorikawa G.E.O."/>
            <person name="Tamietti M.S."/>
            <person name="Ramos E.Z."/>
            <person name="Silva A.S."/>
            <person name="Bon E.P.S."/>
            <person name="Mendes T.D."/>
            <person name="Damaso M.C.T."/>
            <person name="Favaro L.C.L."/>
        </authorList>
    </citation>
    <scope>NUCLEOTIDE SEQUENCE [LARGE SCALE GENOMIC DNA]</scope>
    <source>
        <strain evidence="2 3">CFAM-422</strain>
    </source>
</reference>
<organism evidence="2 3">
    <name type="scientific">Trichoderma lentiforme</name>
    <dbReference type="NCBI Taxonomy" id="1567552"/>
    <lineage>
        <taxon>Eukaryota</taxon>
        <taxon>Fungi</taxon>
        <taxon>Dikarya</taxon>
        <taxon>Ascomycota</taxon>
        <taxon>Pezizomycotina</taxon>
        <taxon>Sordariomycetes</taxon>
        <taxon>Hypocreomycetidae</taxon>
        <taxon>Hypocreales</taxon>
        <taxon>Hypocreaceae</taxon>
        <taxon>Trichoderma</taxon>
    </lineage>
</organism>
<feature type="region of interest" description="Disordered" evidence="1">
    <location>
        <begin position="93"/>
        <end position="115"/>
    </location>
</feature>
<evidence type="ECO:0000256" key="1">
    <source>
        <dbReference type="SAM" id="MobiDB-lite"/>
    </source>
</evidence>
<gene>
    <name evidence="2" type="ORF">CFAM422_001666</name>
</gene>
<sequence length="115" mass="13042">MPVCAAMHRVPVCSNQDRLSDRDGVEIGLLSVLRYWRLHPDGIGRSNVMSHKRSEWRDEKRSRLVTCFARYSSSGCWAWTIGIQVREDGTEQIAADGSKSQPWLFRAPPLPRTGS</sequence>
<dbReference type="EMBL" id="QLNT01000002">
    <property type="protein sequence ID" value="KAF3076453.1"/>
    <property type="molecule type" value="Genomic_DNA"/>
</dbReference>
<dbReference type="Proteomes" id="UP000801864">
    <property type="component" value="Unassembled WGS sequence"/>
</dbReference>
<evidence type="ECO:0000313" key="3">
    <source>
        <dbReference type="Proteomes" id="UP000801864"/>
    </source>
</evidence>